<feature type="non-terminal residue" evidence="1">
    <location>
        <position position="1"/>
    </location>
</feature>
<evidence type="ECO:0000313" key="1">
    <source>
        <dbReference type="EMBL" id="KAI8041687.1"/>
    </source>
</evidence>
<protein>
    <submittedName>
        <fullName evidence="1">Uncharacterized protein</fullName>
    </submittedName>
</protein>
<accession>A0A9Q0BR56</accession>
<evidence type="ECO:0000313" key="2">
    <source>
        <dbReference type="Proteomes" id="UP001059596"/>
    </source>
</evidence>
<gene>
    <name evidence="1" type="ORF">M5D96_005953</name>
</gene>
<dbReference type="Proteomes" id="UP001059596">
    <property type="component" value="Unassembled WGS sequence"/>
</dbReference>
<reference evidence="1" key="1">
    <citation type="journal article" date="2023" name="Genome Biol. Evol.">
        <title>Long-read-based Genome Assembly of Drosophila gunungcola Reveals Fewer Chemosensory Genes in Flower-breeding Species.</title>
        <authorList>
            <person name="Negi A."/>
            <person name="Liao B.Y."/>
            <person name="Yeh S.D."/>
        </authorList>
    </citation>
    <scope>NUCLEOTIDE SEQUENCE</scope>
    <source>
        <strain evidence="1">Sukarami</strain>
    </source>
</reference>
<organism evidence="1 2">
    <name type="scientific">Drosophila gunungcola</name>
    <name type="common">fruit fly</name>
    <dbReference type="NCBI Taxonomy" id="103775"/>
    <lineage>
        <taxon>Eukaryota</taxon>
        <taxon>Metazoa</taxon>
        <taxon>Ecdysozoa</taxon>
        <taxon>Arthropoda</taxon>
        <taxon>Hexapoda</taxon>
        <taxon>Insecta</taxon>
        <taxon>Pterygota</taxon>
        <taxon>Neoptera</taxon>
        <taxon>Endopterygota</taxon>
        <taxon>Diptera</taxon>
        <taxon>Brachycera</taxon>
        <taxon>Muscomorpha</taxon>
        <taxon>Ephydroidea</taxon>
        <taxon>Drosophilidae</taxon>
        <taxon>Drosophila</taxon>
        <taxon>Sophophora</taxon>
    </lineage>
</organism>
<sequence>MLIKQILDSLAAPSINKPINSKGAPHKTNLCLTFRVTFALIYDQTFLWASTMRPQHNLSIYYLFVISFSLNFKILHICRKLLASV</sequence>
<keyword evidence="2" id="KW-1185">Reference proteome</keyword>
<name>A0A9Q0BR56_9MUSC</name>
<dbReference type="EMBL" id="JAMKOV010000003">
    <property type="protein sequence ID" value="KAI8041687.1"/>
    <property type="molecule type" value="Genomic_DNA"/>
</dbReference>
<comment type="caution">
    <text evidence="1">The sequence shown here is derived from an EMBL/GenBank/DDBJ whole genome shotgun (WGS) entry which is preliminary data.</text>
</comment>
<dbReference type="AlphaFoldDB" id="A0A9Q0BR56"/>
<proteinExistence type="predicted"/>